<evidence type="ECO:0000256" key="6">
    <source>
        <dbReference type="SAM" id="Phobius"/>
    </source>
</evidence>
<feature type="transmembrane region" description="Helical" evidence="6">
    <location>
        <begin position="345"/>
        <end position="368"/>
    </location>
</feature>
<dbReference type="CDD" id="cd13128">
    <property type="entry name" value="MATE_Wzx_like"/>
    <property type="match status" value="1"/>
</dbReference>
<dbReference type="InterPro" id="IPR002797">
    <property type="entry name" value="Polysacc_synth"/>
</dbReference>
<feature type="transmembrane region" description="Helical" evidence="6">
    <location>
        <begin position="197"/>
        <end position="216"/>
    </location>
</feature>
<reference evidence="7" key="1">
    <citation type="submission" date="2018-06" db="EMBL/GenBank/DDBJ databases">
        <authorList>
            <person name="Zhirakovskaya E."/>
        </authorList>
    </citation>
    <scope>NUCLEOTIDE SEQUENCE</scope>
</reference>
<keyword evidence="2" id="KW-1003">Cell membrane</keyword>
<accession>A0A3B0Y2I5</accession>
<evidence type="ECO:0000256" key="3">
    <source>
        <dbReference type="ARBA" id="ARBA00022692"/>
    </source>
</evidence>
<evidence type="ECO:0000256" key="5">
    <source>
        <dbReference type="ARBA" id="ARBA00023136"/>
    </source>
</evidence>
<feature type="transmembrane region" description="Helical" evidence="6">
    <location>
        <begin position="380"/>
        <end position="400"/>
    </location>
</feature>
<feature type="transmembrane region" description="Helical" evidence="6">
    <location>
        <begin position="56"/>
        <end position="78"/>
    </location>
</feature>
<dbReference type="GO" id="GO:0005886">
    <property type="term" value="C:plasma membrane"/>
    <property type="evidence" value="ECO:0007669"/>
    <property type="project" value="UniProtKB-SubCell"/>
</dbReference>
<proteinExistence type="predicted"/>
<feature type="transmembrane region" description="Helical" evidence="6">
    <location>
        <begin position="268"/>
        <end position="291"/>
    </location>
</feature>
<feature type="transmembrane region" description="Helical" evidence="6">
    <location>
        <begin position="165"/>
        <end position="185"/>
    </location>
</feature>
<feature type="transmembrane region" description="Helical" evidence="6">
    <location>
        <begin position="406"/>
        <end position="427"/>
    </location>
</feature>
<evidence type="ECO:0000256" key="2">
    <source>
        <dbReference type="ARBA" id="ARBA00022475"/>
    </source>
</evidence>
<dbReference type="AlphaFoldDB" id="A0A3B0Y2I5"/>
<dbReference type="PANTHER" id="PTHR30250:SF11">
    <property type="entry name" value="O-ANTIGEN TRANSPORTER-RELATED"/>
    <property type="match status" value="1"/>
</dbReference>
<keyword evidence="4 6" id="KW-1133">Transmembrane helix</keyword>
<keyword evidence="3 6" id="KW-0812">Transmembrane</keyword>
<feature type="transmembrane region" description="Helical" evidence="6">
    <location>
        <begin position="311"/>
        <end position="333"/>
    </location>
</feature>
<evidence type="ECO:0000256" key="4">
    <source>
        <dbReference type="ARBA" id="ARBA00022989"/>
    </source>
</evidence>
<dbReference type="EMBL" id="UOFJ01000076">
    <property type="protein sequence ID" value="VAW62646.1"/>
    <property type="molecule type" value="Genomic_DNA"/>
</dbReference>
<feature type="transmembrane region" description="Helical" evidence="6">
    <location>
        <begin position="21"/>
        <end position="44"/>
    </location>
</feature>
<dbReference type="PANTHER" id="PTHR30250">
    <property type="entry name" value="PST FAMILY PREDICTED COLANIC ACID TRANSPORTER"/>
    <property type="match status" value="1"/>
</dbReference>
<comment type="subcellular location">
    <subcellularLocation>
        <location evidence="1">Cell membrane</location>
        <topology evidence="1">Multi-pass membrane protein</topology>
    </subcellularLocation>
</comment>
<evidence type="ECO:0008006" key="8">
    <source>
        <dbReference type="Google" id="ProtNLM"/>
    </source>
</evidence>
<gene>
    <name evidence="7" type="ORF">MNBD_GAMMA10-1332</name>
</gene>
<organism evidence="7">
    <name type="scientific">hydrothermal vent metagenome</name>
    <dbReference type="NCBI Taxonomy" id="652676"/>
    <lineage>
        <taxon>unclassified sequences</taxon>
        <taxon>metagenomes</taxon>
        <taxon>ecological metagenomes</taxon>
    </lineage>
</organism>
<feature type="transmembrane region" description="Helical" evidence="6">
    <location>
        <begin position="131"/>
        <end position="153"/>
    </location>
</feature>
<evidence type="ECO:0000256" key="1">
    <source>
        <dbReference type="ARBA" id="ARBA00004651"/>
    </source>
</evidence>
<sequence length="449" mass="48523">MDQEKNIPSESSSNVKRIRKGSMWAILGKGGAAFFGFVVSALMARLLTTDEFGAYFLAYSFVSLGAIFGLMGLDLAVVKLVASAMALKNKARSKKIINAVLKCAGISSVVIATGLYFVYGEWVVRNVLEASVLIASLSWVSLWVVVLVIETLIANIFRGFHDIKLTVTFSGLARSAFLSLIFTFLWLRGGGSNLGEIIEYTVLAGLISAVAGFFLLRYKIRGYESSTENVYNEVFSSVPPMFVHAILAFVVNQANIWVLGIFRPNEDVALYGAAMKLVLLVGISASIINAVVPPLIAEKYAQGKIKSVEALLRSAATICGAPGLIVLIAYIVAGEWILSIVFGEFYSKAALILSILSIAEIFNLLTGACSISLTMTGHQVYLMWLTLLRAIFCVVGSVLVVESYGITGVALIYGASLIIYNLASLLLTRKLVGIWTHAGFSKVRELLHL</sequence>
<feature type="transmembrane region" description="Helical" evidence="6">
    <location>
        <begin position="99"/>
        <end position="119"/>
    </location>
</feature>
<name>A0A3B0Y2I5_9ZZZZ</name>
<evidence type="ECO:0000313" key="7">
    <source>
        <dbReference type="EMBL" id="VAW62646.1"/>
    </source>
</evidence>
<protein>
    <recommendedName>
        <fullName evidence="8">Polysaccharide biosynthesis protein C-terminal domain-containing protein</fullName>
    </recommendedName>
</protein>
<dbReference type="InterPro" id="IPR050833">
    <property type="entry name" value="Poly_Biosynth_Transport"/>
</dbReference>
<keyword evidence="5 6" id="KW-0472">Membrane</keyword>
<dbReference type="Pfam" id="PF01943">
    <property type="entry name" value="Polysacc_synt"/>
    <property type="match status" value="1"/>
</dbReference>